<evidence type="ECO:0000313" key="2">
    <source>
        <dbReference type="EMBL" id="CAG6531269.1"/>
    </source>
</evidence>
<evidence type="ECO:0000256" key="1">
    <source>
        <dbReference type="SAM" id="MobiDB-lite"/>
    </source>
</evidence>
<feature type="region of interest" description="Disordered" evidence="1">
    <location>
        <begin position="1"/>
        <end position="64"/>
    </location>
</feature>
<dbReference type="EMBL" id="HBUE01310683">
    <property type="protein sequence ID" value="CAG6583125.1"/>
    <property type="molecule type" value="Transcribed_RNA"/>
</dbReference>
<dbReference type="EMBL" id="HBUE01204431">
    <property type="protein sequence ID" value="CAG6531269.1"/>
    <property type="molecule type" value="Transcribed_RNA"/>
</dbReference>
<protein>
    <submittedName>
        <fullName evidence="2">(northern house mosquito) hypothetical protein</fullName>
    </submittedName>
</protein>
<dbReference type="EMBL" id="HBUE01204432">
    <property type="protein sequence ID" value="CAG6531271.1"/>
    <property type="molecule type" value="Transcribed_RNA"/>
</dbReference>
<feature type="compositionally biased region" description="Basic and acidic residues" evidence="1">
    <location>
        <begin position="37"/>
        <end position="59"/>
    </location>
</feature>
<name>A0A8D8HAB6_CULPI</name>
<dbReference type="AlphaFoldDB" id="A0A8D8HAB6"/>
<accession>A0A8D8HAB6</accession>
<organism evidence="2">
    <name type="scientific">Culex pipiens</name>
    <name type="common">House mosquito</name>
    <dbReference type="NCBI Taxonomy" id="7175"/>
    <lineage>
        <taxon>Eukaryota</taxon>
        <taxon>Metazoa</taxon>
        <taxon>Ecdysozoa</taxon>
        <taxon>Arthropoda</taxon>
        <taxon>Hexapoda</taxon>
        <taxon>Insecta</taxon>
        <taxon>Pterygota</taxon>
        <taxon>Neoptera</taxon>
        <taxon>Endopterygota</taxon>
        <taxon>Diptera</taxon>
        <taxon>Nematocera</taxon>
        <taxon>Culicoidea</taxon>
        <taxon>Culicidae</taxon>
        <taxon>Culicinae</taxon>
        <taxon>Culicini</taxon>
        <taxon>Culex</taxon>
        <taxon>Culex</taxon>
    </lineage>
</organism>
<dbReference type="EMBL" id="HBUE01310684">
    <property type="protein sequence ID" value="CAG6583127.1"/>
    <property type="molecule type" value="Transcribed_RNA"/>
</dbReference>
<proteinExistence type="predicted"/>
<reference evidence="2" key="1">
    <citation type="submission" date="2021-05" db="EMBL/GenBank/DDBJ databases">
        <authorList>
            <person name="Alioto T."/>
            <person name="Alioto T."/>
            <person name="Gomez Garrido J."/>
        </authorList>
    </citation>
    <scope>NUCLEOTIDE SEQUENCE</scope>
</reference>
<sequence length="116" mass="12559">MAPVRVRRAADNHRQLRRAGPGGASAPRGQDGAGAEARTDRKLLPVHLHDRGRPQDRGPRAGAAHRLVPAQHLEHDGLFRGVHGARHVAPSSARCRSENVKVDSCVTTVEISFWSS</sequence>